<evidence type="ECO:0000313" key="9">
    <source>
        <dbReference type="Proteomes" id="UP001140513"/>
    </source>
</evidence>
<evidence type="ECO:0000259" key="6">
    <source>
        <dbReference type="PROSITE" id="PS52004"/>
    </source>
</evidence>
<keyword evidence="9" id="KW-1185">Reference proteome</keyword>
<evidence type="ECO:0000256" key="1">
    <source>
        <dbReference type="ARBA" id="ARBA00022450"/>
    </source>
</evidence>
<dbReference type="Pfam" id="PF02801">
    <property type="entry name" value="Ketoacyl-synt_C"/>
    <property type="match status" value="1"/>
</dbReference>
<dbReference type="Gene3D" id="3.40.47.10">
    <property type="match status" value="1"/>
</dbReference>
<dbReference type="SMART" id="SM00827">
    <property type="entry name" value="PKS_AT"/>
    <property type="match status" value="1"/>
</dbReference>
<feature type="region of interest" description="N-terminal hotdog fold" evidence="4">
    <location>
        <begin position="684"/>
        <end position="829"/>
    </location>
</feature>
<dbReference type="SUPFAM" id="SSF47336">
    <property type="entry name" value="ACP-like"/>
    <property type="match status" value="1"/>
</dbReference>
<dbReference type="PANTHER" id="PTHR43775:SF37">
    <property type="entry name" value="SI:DKEY-61P9.11"/>
    <property type="match status" value="1"/>
</dbReference>
<evidence type="ECO:0008006" key="10">
    <source>
        <dbReference type="Google" id="ProtNLM"/>
    </source>
</evidence>
<feature type="active site" description="Proton donor; for dehydratase activity" evidence="4">
    <location>
        <position position="902"/>
    </location>
</feature>
<dbReference type="SUPFAM" id="SSF53474">
    <property type="entry name" value="alpha/beta-Hydrolases"/>
    <property type="match status" value="1"/>
</dbReference>
<dbReference type="Gene3D" id="3.40.50.1820">
    <property type="entry name" value="alpha/beta hydrolase"/>
    <property type="match status" value="1"/>
</dbReference>
<dbReference type="InterPro" id="IPR042104">
    <property type="entry name" value="PKS_dehydratase_sf"/>
</dbReference>
<dbReference type="Pfam" id="PF00975">
    <property type="entry name" value="Thioesterase"/>
    <property type="match status" value="1"/>
</dbReference>
<dbReference type="InterPro" id="IPR009081">
    <property type="entry name" value="PP-bd_ACP"/>
</dbReference>
<dbReference type="InterPro" id="IPR050091">
    <property type="entry name" value="PKS_NRPS_Biosynth_Enz"/>
</dbReference>
<evidence type="ECO:0000259" key="5">
    <source>
        <dbReference type="PROSITE" id="PS50075"/>
    </source>
</evidence>
<dbReference type="InterPro" id="IPR014031">
    <property type="entry name" value="Ketoacyl_synth_C"/>
</dbReference>
<sequence length="1416" mass="156245">MDRADGYCRAEAVGTLVLKRLGDAIKDRDNIQAVIKSISTNHSADARSITHPHAGTQEKLLRKVLRDAGVEPCDINYIELHGTGTQAGDLQETTSVANVFGNTRSSNSPLYVGALKANIGHSESASGVSAVIKTILMLQKSTIPRHIGIKTALNPALPDLQSMNIRIPMVNTSFRQFDDQSDRRRIIVNNFNAAGGNTCLLLEDMPRTLATRSDPRTTQIVTISARTSKSLIRNLQNMVRYLTTNGDARLCDIAYTTTARRMHHSFRTAHIASSASELVSLLNKEIIRSERVNSTKAPAVVFMFTGQGSIFAGMGHQLFATSTVFRESILSSDSICRHLGFPSFMKLIQDPNVGLDHYTTVQAQLGQAALEIALASAWASWGVKPTAVVGHSLGEYVALCLAEVISITDMFYLVGHRALLVQKYCQQGTHSMLAVAMDEYDAQQSIAATGLDSCEIVCLNGPTSTTITGPTAELKSLHEHLRHRNIRFTIIDVPYAYHSVQVQQIIPEFEVIARQVHYSEPKLDVISTLLSQTVRDHGVFGPQYLARQAREPVNFLGAVKSYEREFGKHDMLWIEIGPRPTCTAMVRSIVNISPNKLISSMHPMEDQWRTLSVGLAEAYRSGANIDWNQFHKEYEETLQLLDLPKYAFDLQSYWIQYEGDWNRQKSSSIQVAPVAESSFSSTTLQKIESEVLSNGQRTITFSSDLNEPNLKDAIKGHLVGGCALCPSSVYADMAYSAAKYVWKQSHPGREVPGINVSGMNIHSPIILREQSNQQIRITAVHEEASTMIRVTCGLSSSNDTSAECSVFYEDCNQWASNWEEQAYFVHSVADRLRAQGTNNGSTERFLRKTAYRMFSRLVDYGPTYQGMDEVFLDGDKLEGYAKIKLQPKPVAAKFGINPYWIDSLGHLSGFVMHASSDHSQVYISEGWESMCLLTPLSESIPYHAYVRMLPVRGPDRVAGNVYILSECKIVGVFQGVKFRAMKEKVMKMVLGVQPASNTNASPVDGAKLLQVSSTSSYASSAPPEDILTLVDSCICSETGVDENEITEETYLADLGIDSLLTMSLLAKLQELADLSIPSSDFMAFETVGNLRQYVRKVTCTPDATGVSTPASPPLYTPKRVTSLNLPTQAPIASSGSMTAYSARATSVELQKPSDSKATTTPTFFLLPDGSGSATSYLNLKLDPSIRIVALNSPFLRDPEAFPADLRSVSQMYVREILARQPDGDYLLGGWSMGAAYAYEAANLLVAMGKQIRGLVMIDPCPLNQRPMTAQTLAVLEQVGVLDELGQVSDATQAIVRRHFEASTKALAKYTPGARRADFTVLIVSARNTVLERLGKKEGQEMWDRYREECGDDEAWLFWSREGDTTYGWAGMFDSVVHEQISGDHFSIMKQTQVCIERVSALSPWEHRADSAFRSTR</sequence>
<dbReference type="InterPro" id="IPR016035">
    <property type="entry name" value="Acyl_Trfase/lysoPLipase"/>
</dbReference>
<feature type="domain" description="PKS/mFAS DH" evidence="7">
    <location>
        <begin position="684"/>
        <end position="987"/>
    </location>
</feature>
<proteinExistence type="predicted"/>
<dbReference type="RefSeq" id="XP_056077310.1">
    <property type="nucleotide sequence ID" value="XM_056210488.1"/>
</dbReference>
<feature type="domain" description="Carrier" evidence="5">
    <location>
        <begin position="1024"/>
        <end position="1098"/>
    </location>
</feature>
<dbReference type="SMART" id="SM00824">
    <property type="entry name" value="PKS_TE"/>
    <property type="match status" value="1"/>
</dbReference>
<name>A0A9W8XWZ8_9PLEO</name>
<evidence type="ECO:0000313" key="8">
    <source>
        <dbReference type="EMBL" id="KAJ4361108.1"/>
    </source>
</evidence>
<dbReference type="SUPFAM" id="SSF52151">
    <property type="entry name" value="FabD/lysophospholipase-like"/>
    <property type="match status" value="1"/>
</dbReference>
<protein>
    <recommendedName>
        <fullName evidence="10">Polyketide synthase</fullName>
    </recommendedName>
</protein>
<dbReference type="InterPro" id="IPR030918">
    <property type="entry name" value="PT_fungal_PKS"/>
</dbReference>
<dbReference type="PANTHER" id="PTHR43775">
    <property type="entry name" value="FATTY ACID SYNTHASE"/>
    <property type="match status" value="1"/>
</dbReference>
<dbReference type="Pfam" id="PF00698">
    <property type="entry name" value="Acyl_transf_1"/>
    <property type="match status" value="1"/>
</dbReference>
<dbReference type="InterPro" id="IPR016036">
    <property type="entry name" value="Malonyl_transacylase_ACP-bd"/>
</dbReference>
<dbReference type="PROSITE" id="PS52004">
    <property type="entry name" value="KS3_2"/>
    <property type="match status" value="1"/>
</dbReference>
<dbReference type="SUPFAM" id="SSF55048">
    <property type="entry name" value="Probable ACP-binding domain of malonyl-CoA ACP transacylase"/>
    <property type="match status" value="1"/>
</dbReference>
<dbReference type="GeneID" id="80905207"/>
<dbReference type="EMBL" id="JAPEUX010000001">
    <property type="protein sequence ID" value="KAJ4361108.1"/>
    <property type="molecule type" value="Genomic_DNA"/>
</dbReference>
<dbReference type="InterPro" id="IPR036736">
    <property type="entry name" value="ACP-like_sf"/>
</dbReference>
<feature type="active site" description="Proton acceptor; for dehydratase activity" evidence="4">
    <location>
        <position position="717"/>
    </location>
</feature>
<dbReference type="InterPro" id="IPR029058">
    <property type="entry name" value="AB_hydrolase_fold"/>
</dbReference>
<dbReference type="GO" id="GO:0006633">
    <property type="term" value="P:fatty acid biosynthetic process"/>
    <property type="evidence" value="ECO:0007669"/>
    <property type="project" value="TreeGrafter"/>
</dbReference>
<dbReference type="InterPro" id="IPR001227">
    <property type="entry name" value="Ac_transferase_dom_sf"/>
</dbReference>
<dbReference type="NCBIfam" id="TIGR04532">
    <property type="entry name" value="PT_fungal_PKS"/>
    <property type="match status" value="1"/>
</dbReference>
<dbReference type="Pfam" id="PF21089">
    <property type="entry name" value="PKS_DH_N"/>
    <property type="match status" value="1"/>
</dbReference>
<feature type="region of interest" description="C-terminal hotdog fold" evidence="4">
    <location>
        <begin position="842"/>
        <end position="987"/>
    </location>
</feature>
<dbReference type="Pfam" id="PF14765">
    <property type="entry name" value="PS-DH"/>
    <property type="match status" value="1"/>
</dbReference>
<dbReference type="PROSITE" id="PS52019">
    <property type="entry name" value="PKS_MFAS_DH"/>
    <property type="match status" value="1"/>
</dbReference>
<evidence type="ECO:0000256" key="4">
    <source>
        <dbReference type="PROSITE-ProRule" id="PRU01363"/>
    </source>
</evidence>
<dbReference type="Gene3D" id="3.10.129.110">
    <property type="entry name" value="Polyketide synthase dehydratase"/>
    <property type="match status" value="1"/>
</dbReference>
<evidence type="ECO:0000256" key="2">
    <source>
        <dbReference type="ARBA" id="ARBA00022553"/>
    </source>
</evidence>
<dbReference type="InterPro" id="IPR001031">
    <property type="entry name" value="Thioesterase"/>
</dbReference>
<dbReference type="InterPro" id="IPR020802">
    <property type="entry name" value="TesA-like"/>
</dbReference>
<keyword evidence="3" id="KW-0808">Transferase</keyword>
<dbReference type="InterPro" id="IPR014043">
    <property type="entry name" value="Acyl_transferase_dom"/>
</dbReference>
<dbReference type="InterPro" id="IPR049552">
    <property type="entry name" value="PKS_DH_N"/>
</dbReference>
<dbReference type="InterPro" id="IPR016039">
    <property type="entry name" value="Thiolase-like"/>
</dbReference>
<accession>A0A9W8XWZ8</accession>
<dbReference type="Proteomes" id="UP001140513">
    <property type="component" value="Unassembled WGS sequence"/>
</dbReference>
<evidence type="ECO:0000256" key="3">
    <source>
        <dbReference type="ARBA" id="ARBA00022679"/>
    </source>
</evidence>
<dbReference type="GO" id="GO:0044550">
    <property type="term" value="P:secondary metabolite biosynthetic process"/>
    <property type="evidence" value="ECO:0007669"/>
    <property type="project" value="TreeGrafter"/>
</dbReference>
<reference evidence="8" key="1">
    <citation type="submission" date="2022-10" db="EMBL/GenBank/DDBJ databases">
        <title>Tapping the CABI collections for fungal endophytes: first genome assemblies for Collariella, Neodidymelliopsis, Ascochyta clinopodiicola, Didymella pomorum, Didymosphaeria variabile, Neocosmospora piperis and Neocucurbitaria cava.</title>
        <authorList>
            <person name="Hill R."/>
        </authorList>
    </citation>
    <scope>NUCLEOTIDE SEQUENCE</scope>
    <source>
        <strain evidence="8">IMI 356815</strain>
    </source>
</reference>
<dbReference type="GO" id="GO:0004312">
    <property type="term" value="F:fatty acid synthase activity"/>
    <property type="evidence" value="ECO:0007669"/>
    <property type="project" value="TreeGrafter"/>
</dbReference>
<comment type="caution">
    <text evidence="8">The sequence shown here is derived from an EMBL/GenBank/DDBJ whole genome shotgun (WGS) entry which is preliminary data.</text>
</comment>
<dbReference type="Gene3D" id="3.40.366.10">
    <property type="entry name" value="Malonyl-Coenzyme A Acyl Carrier Protein, domain 2"/>
    <property type="match status" value="1"/>
</dbReference>
<dbReference type="InterPro" id="IPR020841">
    <property type="entry name" value="PKS_Beta-ketoAc_synthase_dom"/>
</dbReference>
<dbReference type="OrthoDB" id="329835at2759"/>
<dbReference type="CDD" id="cd00833">
    <property type="entry name" value="PKS"/>
    <property type="match status" value="1"/>
</dbReference>
<dbReference type="Pfam" id="PF22621">
    <property type="entry name" value="CurL-like_PKS_C"/>
    <property type="match status" value="1"/>
</dbReference>
<keyword evidence="1" id="KW-0596">Phosphopantetheine</keyword>
<dbReference type="SMART" id="SM00825">
    <property type="entry name" value="PKS_KS"/>
    <property type="match status" value="1"/>
</dbReference>
<dbReference type="InterPro" id="IPR049900">
    <property type="entry name" value="PKS_mFAS_DH"/>
</dbReference>
<dbReference type="Pfam" id="PF00550">
    <property type="entry name" value="PP-binding"/>
    <property type="match status" value="1"/>
</dbReference>
<organism evidence="8 9">
    <name type="scientific">Didymosphaeria variabile</name>
    <dbReference type="NCBI Taxonomy" id="1932322"/>
    <lineage>
        <taxon>Eukaryota</taxon>
        <taxon>Fungi</taxon>
        <taxon>Dikarya</taxon>
        <taxon>Ascomycota</taxon>
        <taxon>Pezizomycotina</taxon>
        <taxon>Dothideomycetes</taxon>
        <taxon>Pleosporomycetidae</taxon>
        <taxon>Pleosporales</taxon>
        <taxon>Massarineae</taxon>
        <taxon>Didymosphaeriaceae</taxon>
        <taxon>Didymosphaeria</taxon>
    </lineage>
</organism>
<feature type="domain" description="Ketosynthase family 3 (KS3)" evidence="6">
    <location>
        <begin position="1"/>
        <end position="204"/>
    </location>
</feature>
<dbReference type="Gene3D" id="3.30.70.3290">
    <property type="match status" value="1"/>
</dbReference>
<evidence type="ECO:0000259" key="7">
    <source>
        <dbReference type="PROSITE" id="PS52019"/>
    </source>
</evidence>
<dbReference type="PROSITE" id="PS50075">
    <property type="entry name" value="CARRIER"/>
    <property type="match status" value="1"/>
</dbReference>
<keyword evidence="2" id="KW-0597">Phosphoprotein</keyword>
<dbReference type="Gene3D" id="1.10.1200.10">
    <property type="entry name" value="ACP-like"/>
    <property type="match status" value="1"/>
</dbReference>
<dbReference type="InterPro" id="IPR049551">
    <property type="entry name" value="PKS_DH_C"/>
</dbReference>
<gene>
    <name evidence="8" type="ORF">N0V89_001677</name>
</gene>
<dbReference type="SUPFAM" id="SSF53901">
    <property type="entry name" value="Thiolase-like"/>
    <property type="match status" value="1"/>
</dbReference>